<evidence type="ECO:0000256" key="1">
    <source>
        <dbReference type="SAM" id="MobiDB-lite"/>
    </source>
</evidence>
<sequence>MGKVPVKGGWSRARSGTAARAGPPGRGKGVWRAGRRRWRTRIGAAGRRAGQAGGGASDRIGLGHPGRSRNPPESAFGPPVALGVLRASAVGVFVPCGRRRGGPAPPGTRAGVGGSREPLSAQLSKTPIMYIMSSSGLFRGLPSSPDHACRCRVCGGPEREPGARAVHLSGRAWPVSSTLLRRRRSWTAPAPRGVPPCAAPRRIVAAGTMRRATLPRARSSAPVRLRASPTPARVNRGGSFAGGPPGPRPTTGGASRPPGWGKTARPLPRRRVPGGGRAPVRAALVGIVVLPRVPPGPDLAPAAGRAHRSPLFRITENRWSPVASYPPGGPPGRGRPSRPRPAPGCLSPGGLSGLRRGARAR</sequence>
<proteinExistence type="predicted"/>
<protein>
    <submittedName>
        <fullName evidence="2">Uncharacterized protein</fullName>
    </submittedName>
</protein>
<dbReference type="Proteomes" id="UP000575985">
    <property type="component" value="Unassembled WGS sequence"/>
</dbReference>
<name>A0A853BFW0_9ACTN</name>
<feature type="region of interest" description="Disordered" evidence="1">
    <location>
        <begin position="45"/>
        <end position="74"/>
    </location>
</feature>
<dbReference type="AlphaFoldDB" id="A0A853BFW0"/>
<reference evidence="2 3" key="1">
    <citation type="submission" date="2020-07" db="EMBL/GenBank/DDBJ databases">
        <title>Sequencing the genomes of 1000 actinobacteria strains.</title>
        <authorList>
            <person name="Klenk H.-P."/>
        </authorList>
    </citation>
    <scope>NUCLEOTIDE SEQUENCE [LARGE SCALE GENOMIC DNA]</scope>
    <source>
        <strain evidence="2 3">DSM 45927</strain>
    </source>
</reference>
<organism evidence="2 3">
    <name type="scientific">Streptomonospora nanhaiensis</name>
    <dbReference type="NCBI Taxonomy" id="1323731"/>
    <lineage>
        <taxon>Bacteria</taxon>
        <taxon>Bacillati</taxon>
        <taxon>Actinomycetota</taxon>
        <taxon>Actinomycetes</taxon>
        <taxon>Streptosporangiales</taxon>
        <taxon>Nocardiopsidaceae</taxon>
        <taxon>Streptomonospora</taxon>
    </lineage>
</organism>
<feature type="region of interest" description="Disordered" evidence="1">
    <location>
        <begin position="214"/>
        <end position="277"/>
    </location>
</feature>
<feature type="compositionally biased region" description="Low complexity" evidence="1">
    <location>
        <begin position="8"/>
        <end position="23"/>
    </location>
</feature>
<feature type="region of interest" description="Disordered" evidence="1">
    <location>
        <begin position="315"/>
        <end position="361"/>
    </location>
</feature>
<gene>
    <name evidence="2" type="ORF">HNR12_000635</name>
</gene>
<comment type="caution">
    <text evidence="2">The sequence shown here is derived from an EMBL/GenBank/DDBJ whole genome shotgun (WGS) entry which is preliminary data.</text>
</comment>
<feature type="compositionally biased region" description="Low complexity" evidence="1">
    <location>
        <begin position="249"/>
        <end position="259"/>
    </location>
</feature>
<dbReference type="EMBL" id="JACCFO010000001">
    <property type="protein sequence ID" value="NYI94358.1"/>
    <property type="molecule type" value="Genomic_DNA"/>
</dbReference>
<feature type="region of interest" description="Disordered" evidence="1">
    <location>
        <begin position="1"/>
        <end position="33"/>
    </location>
</feature>
<evidence type="ECO:0000313" key="2">
    <source>
        <dbReference type="EMBL" id="NYI94358.1"/>
    </source>
</evidence>
<keyword evidence="3" id="KW-1185">Reference proteome</keyword>
<accession>A0A853BFW0</accession>
<evidence type="ECO:0000313" key="3">
    <source>
        <dbReference type="Proteomes" id="UP000575985"/>
    </source>
</evidence>
<feature type="compositionally biased region" description="Low complexity" evidence="1">
    <location>
        <begin position="343"/>
        <end position="355"/>
    </location>
</feature>